<reference evidence="3" key="1">
    <citation type="submission" date="2020-10" db="EMBL/GenBank/DDBJ databases">
        <authorList>
            <person name="Castelo-Branco R."/>
            <person name="Eusebio N."/>
            <person name="Adriana R."/>
            <person name="Vieira A."/>
            <person name="Brugerolle De Fraissinette N."/>
            <person name="Rezende De Castro R."/>
            <person name="Schneider M.P."/>
            <person name="Vasconcelos V."/>
            <person name="Leao P.N."/>
        </authorList>
    </citation>
    <scope>NUCLEOTIDE SEQUENCE</scope>
    <source>
        <strain evidence="3">LEGE 07310</strain>
    </source>
</reference>
<dbReference type="NCBIfam" id="NF040570">
    <property type="entry name" value="guided_TnpB"/>
    <property type="match status" value="1"/>
</dbReference>
<comment type="caution">
    <text evidence="3">The sequence shown here is derived from an EMBL/GenBank/DDBJ whole genome shotgun (WGS) entry which is preliminary data.</text>
</comment>
<feature type="domain" description="Cas12f1-like TNB" evidence="2">
    <location>
        <begin position="281"/>
        <end position="344"/>
    </location>
</feature>
<dbReference type="EMBL" id="JADEXG010000025">
    <property type="protein sequence ID" value="MBE9078052.1"/>
    <property type="molecule type" value="Genomic_DNA"/>
</dbReference>
<dbReference type="Pfam" id="PF07282">
    <property type="entry name" value="Cas12f1-like_TNB"/>
    <property type="match status" value="1"/>
</dbReference>
<evidence type="ECO:0000256" key="1">
    <source>
        <dbReference type="ARBA" id="ARBA00023125"/>
    </source>
</evidence>
<evidence type="ECO:0000313" key="3">
    <source>
        <dbReference type="EMBL" id="MBE9078052.1"/>
    </source>
</evidence>
<dbReference type="AlphaFoldDB" id="A0A8J7DBQ4"/>
<keyword evidence="4" id="KW-1185">Reference proteome</keyword>
<sequence length="395" mass="44480">MKKVTTTLKLKFLDLNQAKADMFADTVAASTQLANELLKMPFAERKKLTTAQVVTPLKSALSNQVIRILKGKAGKRVKTFRVFWPEVNKQNWKVVKVGQTYSVSFPTVQGVKRVPISVQGHFAEQLDAIIDGVALKGTLKLMRLRGSWYAVLSITWDVPEVESAARIGVDRGQNNLAVAATIDGPCLFFSGAEVAHRRRQFQQLRQQLQKARKYRAVKRLERKESRWMRAVNHTISRRIVRFADGVGADVYLEDLSKIRQTSKQRQKNRSDAGTSRHTWAYYDLEQKLGYKMALKGRQVHKRPAAYTSKTDHRTGRLDGKRNRHLFTGADGYQCNADWNAAVNIAQWDGFSCPLILKEAASVMGVVASADGVFDSPLNSMNPTQDEQLSLFPWSA</sequence>
<evidence type="ECO:0000259" key="2">
    <source>
        <dbReference type="Pfam" id="PF07282"/>
    </source>
</evidence>
<proteinExistence type="predicted"/>
<dbReference type="RefSeq" id="WP_193907487.1">
    <property type="nucleotide sequence ID" value="NZ_JADEXG010000025.1"/>
</dbReference>
<accession>A0A8J7DBQ4</accession>
<gene>
    <name evidence="3" type="ORF">IQ241_12235</name>
</gene>
<organism evidence="3 4">
    <name type="scientific">Vasconcelosia minhoensis LEGE 07310</name>
    <dbReference type="NCBI Taxonomy" id="915328"/>
    <lineage>
        <taxon>Bacteria</taxon>
        <taxon>Bacillati</taxon>
        <taxon>Cyanobacteriota</taxon>
        <taxon>Cyanophyceae</taxon>
        <taxon>Nodosilineales</taxon>
        <taxon>Cymatolegaceae</taxon>
        <taxon>Vasconcelosia</taxon>
        <taxon>Vasconcelosia minhoensis</taxon>
    </lineage>
</organism>
<name>A0A8J7DBQ4_9CYAN</name>
<evidence type="ECO:0000313" key="4">
    <source>
        <dbReference type="Proteomes" id="UP000636505"/>
    </source>
</evidence>
<keyword evidence="1" id="KW-0238">DNA-binding</keyword>
<dbReference type="GO" id="GO:0003677">
    <property type="term" value="F:DNA binding"/>
    <property type="evidence" value="ECO:0007669"/>
    <property type="project" value="UniProtKB-KW"/>
</dbReference>
<protein>
    <submittedName>
        <fullName evidence="3">Transposase</fullName>
    </submittedName>
</protein>
<dbReference type="Proteomes" id="UP000636505">
    <property type="component" value="Unassembled WGS sequence"/>
</dbReference>
<dbReference type="InterPro" id="IPR010095">
    <property type="entry name" value="Cas12f1-like_TNB"/>
</dbReference>